<organism evidence="2 3">
    <name type="scientific">Tessaracoccus flavescens</name>
    <dbReference type="NCBI Taxonomy" id="399497"/>
    <lineage>
        <taxon>Bacteria</taxon>
        <taxon>Bacillati</taxon>
        <taxon>Actinomycetota</taxon>
        <taxon>Actinomycetes</taxon>
        <taxon>Propionibacteriales</taxon>
        <taxon>Propionibacteriaceae</taxon>
        <taxon>Tessaracoccus</taxon>
    </lineage>
</organism>
<evidence type="ECO:0000256" key="1">
    <source>
        <dbReference type="SAM" id="Phobius"/>
    </source>
</evidence>
<keyword evidence="1" id="KW-0812">Transmembrane</keyword>
<dbReference type="EMBL" id="CP019607">
    <property type="protein sequence ID" value="AQP50927.1"/>
    <property type="molecule type" value="Genomic_DNA"/>
</dbReference>
<accession>A0A1Q2CXX3</accession>
<gene>
    <name evidence="2" type="ORF">BW733_08895</name>
</gene>
<protein>
    <recommendedName>
        <fullName evidence="4">DUF5668 domain-containing protein</fullName>
    </recommendedName>
</protein>
<keyword evidence="1" id="KW-1133">Transmembrane helix</keyword>
<keyword evidence="3" id="KW-1185">Reference proteome</keyword>
<evidence type="ECO:0008006" key="4">
    <source>
        <dbReference type="Google" id="ProtNLM"/>
    </source>
</evidence>
<dbReference type="RefSeq" id="WP_077349745.1">
    <property type="nucleotide sequence ID" value="NZ_CP019607.1"/>
</dbReference>
<evidence type="ECO:0000313" key="2">
    <source>
        <dbReference type="EMBL" id="AQP50927.1"/>
    </source>
</evidence>
<dbReference type="KEGG" id="tfa:BW733_08895"/>
<reference evidence="2 3" key="1">
    <citation type="journal article" date="2008" name="Int. J. Syst. Evol. Microbiol.">
        <title>Tessaracoccus flavescens sp. nov., isolated from marine sediment.</title>
        <authorList>
            <person name="Lee D.W."/>
            <person name="Lee S.D."/>
        </authorList>
    </citation>
    <scope>NUCLEOTIDE SEQUENCE [LARGE SCALE GENOMIC DNA]</scope>
    <source>
        <strain evidence="2 3">SST-39T</strain>
    </source>
</reference>
<dbReference type="AlphaFoldDB" id="A0A1Q2CXX3"/>
<dbReference type="Proteomes" id="UP000188235">
    <property type="component" value="Chromosome"/>
</dbReference>
<feature type="transmembrane region" description="Helical" evidence="1">
    <location>
        <begin position="7"/>
        <end position="28"/>
    </location>
</feature>
<feature type="transmembrane region" description="Helical" evidence="1">
    <location>
        <begin position="34"/>
        <end position="52"/>
    </location>
</feature>
<proteinExistence type="predicted"/>
<sequence length="59" mass="6107">MFTLRPAGVALVGFSSALVLFIAGVNVWGSELALTWPILPIAAGAGIAIITIDKLRGEQ</sequence>
<name>A0A1Q2CXX3_9ACTN</name>
<evidence type="ECO:0000313" key="3">
    <source>
        <dbReference type="Proteomes" id="UP000188235"/>
    </source>
</evidence>
<keyword evidence="1" id="KW-0472">Membrane</keyword>